<dbReference type="RefSeq" id="WP_053232293.1">
    <property type="nucleotide sequence ID" value="NZ_CP011125.1"/>
</dbReference>
<evidence type="ECO:0000313" key="4">
    <source>
        <dbReference type="EMBL" id="AKF05011.1"/>
    </source>
</evidence>
<evidence type="ECO:0000313" key="5">
    <source>
        <dbReference type="Proteomes" id="UP000034883"/>
    </source>
</evidence>
<protein>
    <submittedName>
        <fullName evidence="4">Heavy metal RND efflux outer membrane protein, CzcC family</fullName>
    </submittedName>
</protein>
<keyword evidence="3" id="KW-0732">Signal</keyword>
<gene>
    <name evidence="4" type="ORF">DB32_002160</name>
</gene>
<keyword evidence="2" id="KW-0175">Coiled coil</keyword>
<dbReference type="Gene3D" id="1.20.1600.10">
    <property type="entry name" value="Outer membrane efflux proteins (OEP)"/>
    <property type="match status" value="1"/>
</dbReference>
<dbReference type="InterPro" id="IPR003423">
    <property type="entry name" value="OMP_efflux"/>
</dbReference>
<feature type="coiled-coil region" evidence="2">
    <location>
        <begin position="294"/>
        <end position="323"/>
    </location>
</feature>
<feature type="signal peptide" evidence="3">
    <location>
        <begin position="1"/>
        <end position="22"/>
    </location>
</feature>
<evidence type="ECO:0000256" key="3">
    <source>
        <dbReference type="SAM" id="SignalP"/>
    </source>
</evidence>
<feature type="chain" id="PRO_5002511492" evidence="3">
    <location>
        <begin position="23"/>
        <end position="411"/>
    </location>
</feature>
<dbReference type="Proteomes" id="UP000034883">
    <property type="component" value="Chromosome"/>
</dbReference>
<dbReference type="PANTHER" id="PTHR30203:SF24">
    <property type="entry name" value="BLR4935 PROTEIN"/>
    <property type="match status" value="1"/>
</dbReference>
<evidence type="ECO:0000256" key="1">
    <source>
        <dbReference type="ARBA" id="ARBA00007613"/>
    </source>
</evidence>
<dbReference type="PANTHER" id="PTHR30203">
    <property type="entry name" value="OUTER MEMBRANE CATION EFFLUX PROTEIN"/>
    <property type="match status" value="1"/>
</dbReference>
<proteinExistence type="inferred from homology"/>
<dbReference type="GO" id="GO:0015562">
    <property type="term" value="F:efflux transmembrane transporter activity"/>
    <property type="evidence" value="ECO:0007669"/>
    <property type="project" value="InterPro"/>
</dbReference>
<keyword evidence="5" id="KW-1185">Reference proteome</keyword>
<dbReference type="Pfam" id="PF02321">
    <property type="entry name" value="OEP"/>
    <property type="match status" value="2"/>
</dbReference>
<name>A0A0F6W1G3_9BACT</name>
<organism evidence="4 5">
    <name type="scientific">Sandaracinus amylolyticus</name>
    <dbReference type="NCBI Taxonomy" id="927083"/>
    <lineage>
        <taxon>Bacteria</taxon>
        <taxon>Pseudomonadati</taxon>
        <taxon>Myxococcota</taxon>
        <taxon>Polyangia</taxon>
        <taxon>Polyangiales</taxon>
        <taxon>Sandaracinaceae</taxon>
        <taxon>Sandaracinus</taxon>
    </lineage>
</organism>
<reference evidence="4 5" key="1">
    <citation type="submission" date="2015-03" db="EMBL/GenBank/DDBJ databases">
        <title>Genome assembly of Sandaracinus amylolyticus DSM 53668.</title>
        <authorList>
            <person name="Sharma G."/>
            <person name="Subramanian S."/>
        </authorList>
    </citation>
    <scope>NUCLEOTIDE SEQUENCE [LARGE SCALE GENOMIC DNA]</scope>
    <source>
        <strain evidence="4 5">DSM 53668</strain>
    </source>
</reference>
<accession>A0A0F6W1G3</accession>
<dbReference type="OrthoDB" id="9791261at2"/>
<comment type="similarity">
    <text evidence="1">Belongs to the outer membrane factor (OMF) (TC 1.B.17) family.</text>
</comment>
<dbReference type="AlphaFoldDB" id="A0A0F6W1G3"/>
<evidence type="ECO:0000256" key="2">
    <source>
        <dbReference type="SAM" id="Coils"/>
    </source>
</evidence>
<dbReference type="SUPFAM" id="SSF56954">
    <property type="entry name" value="Outer membrane efflux proteins (OEP)"/>
    <property type="match status" value="1"/>
</dbReference>
<dbReference type="KEGG" id="samy:DB32_002160"/>
<dbReference type="InterPro" id="IPR010131">
    <property type="entry name" value="MdtP/NodT-like"/>
</dbReference>
<dbReference type="EMBL" id="CP011125">
    <property type="protein sequence ID" value="AKF05011.1"/>
    <property type="molecule type" value="Genomic_DNA"/>
</dbReference>
<sequence length="411" mass="44249">MTHLRAPWLALVLALAPTIVRAQDAMPDEISLADLLDRAQRSPRVRVEAALAEAYRGDVREAGQHPNPVLSYEVAGFLGGIETNGGSQQELRVSQPLLWPGQVDRRIDAARARLDLARARTDALRAALSIELRRAYVALLGAQERAAVLVEAETSMERLASIVRGRAEAGAGRRWDVTRIEGELASVRAARDVAAAELLAASARIGALLGAPGWLPRARGVLADLPPVRPRDELLEDHPMLVVARGAHRAAVMRAEAERALAIPPIELTLGTIVSTAPEGGYLIGGVAMPLPFFDANQGAIERAEREADAAELARDATRLELEAALAGARRVVSLRRDALAAYEREVVERLPLLAEMAEAAYQGGEVGVFEVLDAVRATRELRTERVDREESLRLSEIDLLEAALGAALAD</sequence>
<dbReference type="STRING" id="927083.DB32_002160"/>